<evidence type="ECO:0000313" key="3">
    <source>
        <dbReference type="EMBL" id="GGX52124.1"/>
    </source>
</evidence>
<dbReference type="RefSeq" id="WP_190034959.1">
    <property type="nucleotide sequence ID" value="NZ_BMWD01000005.1"/>
</dbReference>
<evidence type="ECO:0000256" key="1">
    <source>
        <dbReference type="SAM" id="MobiDB-lite"/>
    </source>
</evidence>
<dbReference type="AlphaFoldDB" id="A0A918K6A4"/>
<organism evidence="3 4">
    <name type="scientific">Streptomyces fructofermentans</name>
    <dbReference type="NCBI Taxonomy" id="152141"/>
    <lineage>
        <taxon>Bacteria</taxon>
        <taxon>Bacillati</taxon>
        <taxon>Actinomycetota</taxon>
        <taxon>Actinomycetes</taxon>
        <taxon>Kitasatosporales</taxon>
        <taxon>Streptomycetaceae</taxon>
        <taxon>Streptomyces</taxon>
    </lineage>
</organism>
<protein>
    <recommendedName>
        <fullName evidence="5">Lipoprotein</fullName>
    </recommendedName>
</protein>
<keyword evidence="2" id="KW-0732">Signal</keyword>
<reference evidence="3" key="1">
    <citation type="journal article" date="2014" name="Int. J. Syst. Evol. Microbiol.">
        <title>Complete genome sequence of Corynebacterium casei LMG S-19264T (=DSM 44701T), isolated from a smear-ripened cheese.</title>
        <authorList>
            <consortium name="US DOE Joint Genome Institute (JGI-PGF)"/>
            <person name="Walter F."/>
            <person name="Albersmeier A."/>
            <person name="Kalinowski J."/>
            <person name="Ruckert C."/>
        </authorList>
    </citation>
    <scope>NUCLEOTIDE SEQUENCE</scope>
    <source>
        <strain evidence="3">JCM 4956</strain>
    </source>
</reference>
<dbReference type="SUPFAM" id="SSF56601">
    <property type="entry name" value="beta-lactamase/transpeptidase-like"/>
    <property type="match status" value="1"/>
</dbReference>
<dbReference type="Gene3D" id="3.40.710.10">
    <property type="entry name" value="DD-peptidase/beta-lactamase superfamily"/>
    <property type="match status" value="1"/>
</dbReference>
<gene>
    <name evidence="3" type="ORF">GCM10010515_19200</name>
</gene>
<accession>A0A918K6A4</accession>
<dbReference type="Proteomes" id="UP000645555">
    <property type="component" value="Unassembled WGS sequence"/>
</dbReference>
<name>A0A918K6A4_9ACTN</name>
<evidence type="ECO:0008006" key="5">
    <source>
        <dbReference type="Google" id="ProtNLM"/>
    </source>
</evidence>
<feature type="signal peptide" evidence="2">
    <location>
        <begin position="1"/>
        <end position="38"/>
    </location>
</feature>
<reference evidence="3" key="2">
    <citation type="submission" date="2020-09" db="EMBL/GenBank/DDBJ databases">
        <authorList>
            <person name="Sun Q."/>
            <person name="Ohkuma M."/>
        </authorList>
    </citation>
    <scope>NUCLEOTIDE SEQUENCE</scope>
    <source>
        <strain evidence="3">JCM 4956</strain>
    </source>
</reference>
<dbReference type="InterPro" id="IPR012338">
    <property type="entry name" value="Beta-lactam/transpept-like"/>
</dbReference>
<dbReference type="EMBL" id="BMWD01000005">
    <property type="protein sequence ID" value="GGX52124.1"/>
    <property type="molecule type" value="Genomic_DNA"/>
</dbReference>
<proteinExistence type="predicted"/>
<comment type="caution">
    <text evidence="3">The sequence shown here is derived from an EMBL/GenBank/DDBJ whole genome shotgun (WGS) entry which is preliminary data.</text>
</comment>
<evidence type="ECO:0000256" key="2">
    <source>
        <dbReference type="SAM" id="SignalP"/>
    </source>
</evidence>
<sequence length="394" mass="41378">MHRIARRPGTGGRVWRALLASAAALLVLTTGASAPATAAVRVPDGVIAGVAVFDRQTGTFTEQLDSSAKFRSASVVKLLIALDYLLGRAPTYSVPAADRARLEPMLRGSDDAAANHYWSANGGSGIVRRMIDEVGLTDTDPPPAGQEGFWGYTALSARDTVRIYRYLLETAPAPVREFVMGNLRQSTRCATDGYDQHFGIAGAFDRPWAVKQGWAGSSFPAGTCTTGASSAGTSSAASGRSPASDAAPDAPALDLTRPALHSTGTVGSGDRTIVAVLTLHPVGTSYGKAYTDIGRLTRSLNVPGGTAPAGTWFGTWSDHVNVRRDPSTGNPPITQLPAGVEVLVGCQRKGQAVSVPPYDNDWWAYLPQYGGYISNIYVSSPENKLPNVPECSGS</sequence>
<feature type="chain" id="PRO_5039173535" description="Lipoprotein" evidence="2">
    <location>
        <begin position="39"/>
        <end position="394"/>
    </location>
</feature>
<keyword evidence="4" id="KW-1185">Reference proteome</keyword>
<evidence type="ECO:0000313" key="4">
    <source>
        <dbReference type="Proteomes" id="UP000645555"/>
    </source>
</evidence>
<feature type="region of interest" description="Disordered" evidence="1">
    <location>
        <begin position="225"/>
        <end position="251"/>
    </location>
</feature>